<dbReference type="Proteomes" id="UP000387223">
    <property type="component" value="Unassembled WGS sequence"/>
</dbReference>
<dbReference type="AlphaFoldDB" id="A0A5M3Q4W9"/>
<evidence type="ECO:0000313" key="2">
    <source>
        <dbReference type="EMBL" id="GBO90197.1"/>
    </source>
</evidence>
<sequence>MAESLQEQDGVCVVAYPQEYVIGQDVDDYVIASDPSGGLIKVSMPSTAVMDELRSKYDVDHTPSIARFADTRDSNPMACQHAPDNGPDNPQGQILFQQSFLVGYEDDMPHFRAGWGSVICKNAQNLAPEFGLGYMEIDYKRHMLSPTEKSELTQLEQSYKAINRKLFAAGDSPSGKKLQEELKTVARRIDDLTDPAFRAVMLHPEETVSMPLSGIKNIERAMEHAVDRYSHQGRLGGFILRVTDEGGRIVPGLSGEGYAWRKGNATQEAKEVSQGYLYAMDRGRLLKQYQGQGYTVDIVPTQRISCGPGGNNTYSRPAQIDTLRKMYMDKRTGATLAYPMALRLATTRDFQNHLLARAYPVGPAMGHPMQVDPEGSFSYPLKLDGADLSLADQYKNMRTNREYSTDMELLVEGESYRVRDSRGSEFTATCESINGQNQLVVNGFALPEGFEFSPQSGRFEKKPEQAQSAEMKAAP</sequence>
<accession>A0A5M3Q4W9</accession>
<reference evidence="2 3" key="1">
    <citation type="journal article" date="2019" name="J. Gen. Appl. Microbiol.">
        <title>Aerobic degradation of cis-dichloroethene by the marine bacterium Marinobacter salsuginis strain 5N-3.</title>
        <authorList>
            <person name="Inoue Y."/>
            <person name="Fukunaga Y."/>
            <person name="Katsumata H."/>
            <person name="Ohji S."/>
            <person name="Hosoyama A."/>
            <person name="Mori K."/>
            <person name="Ando K."/>
        </authorList>
    </citation>
    <scope>NUCLEOTIDE SEQUENCE [LARGE SCALE GENOMIC DNA]</scope>
    <source>
        <strain evidence="2 3">NBRC 109114</strain>
    </source>
</reference>
<evidence type="ECO:0000256" key="1">
    <source>
        <dbReference type="SAM" id="MobiDB-lite"/>
    </source>
</evidence>
<feature type="region of interest" description="Disordered" evidence="1">
    <location>
        <begin position="452"/>
        <end position="475"/>
    </location>
</feature>
<protein>
    <submittedName>
        <fullName evidence="2">Uncharacterized protein</fullName>
    </submittedName>
</protein>
<gene>
    <name evidence="2" type="ORF">MSSD14B_38650</name>
</gene>
<proteinExistence type="predicted"/>
<organism evidence="2 3">
    <name type="scientific">Marinobacter salsuginis</name>
    <dbReference type="NCBI Taxonomy" id="418719"/>
    <lineage>
        <taxon>Bacteria</taxon>
        <taxon>Pseudomonadati</taxon>
        <taxon>Pseudomonadota</taxon>
        <taxon>Gammaproteobacteria</taxon>
        <taxon>Pseudomonadales</taxon>
        <taxon>Marinobacteraceae</taxon>
        <taxon>Marinobacter</taxon>
    </lineage>
</organism>
<comment type="caution">
    <text evidence="2">The sequence shown here is derived from an EMBL/GenBank/DDBJ whole genome shotgun (WGS) entry which is preliminary data.</text>
</comment>
<name>A0A5M3Q4W9_9GAMM</name>
<evidence type="ECO:0000313" key="3">
    <source>
        <dbReference type="Proteomes" id="UP000387223"/>
    </source>
</evidence>
<dbReference type="EMBL" id="BGZI01000035">
    <property type="protein sequence ID" value="GBO90197.1"/>
    <property type="molecule type" value="Genomic_DNA"/>
</dbReference>
<dbReference type="RefSeq" id="WP_136630399.1">
    <property type="nucleotide sequence ID" value="NZ_BGZI01000035.1"/>
</dbReference>